<dbReference type="NCBIfam" id="TIGR00756">
    <property type="entry name" value="PPR"/>
    <property type="match status" value="3"/>
</dbReference>
<dbReference type="Pfam" id="PF01535">
    <property type="entry name" value="PPR"/>
    <property type="match status" value="5"/>
</dbReference>
<dbReference type="GO" id="GO:0009451">
    <property type="term" value="P:RNA modification"/>
    <property type="evidence" value="ECO:0007669"/>
    <property type="project" value="InterPro"/>
</dbReference>
<gene>
    <name evidence="3" type="ORF">Prudu_014922</name>
</gene>
<name>A0A4Y1RI13_PRUDU</name>
<dbReference type="PROSITE" id="PS51375">
    <property type="entry name" value="PPR"/>
    <property type="match status" value="4"/>
</dbReference>
<accession>A0A4Y1RI13</accession>
<feature type="repeat" description="PPR" evidence="2">
    <location>
        <begin position="386"/>
        <end position="420"/>
    </location>
</feature>
<evidence type="ECO:0000256" key="1">
    <source>
        <dbReference type="ARBA" id="ARBA00022737"/>
    </source>
</evidence>
<sequence>MSPKPPIVKLKHNPFQDITSLLAKSKHRDQLHQIHARIITTGLVHNLPIASKLVSSFALFALPATNFTARLIANRVDGLDTYTWNTIIRGYLAGNRPKEALLVYSHVRRKGLEVDSYTLQFAIKACRLMPIVLEGKQLHNHILKLGFVSEIIIQTALLNMYGVFGELRYMQQVFDETPQRDLIMWNSIVAAYARHNFPYKALAVASAMASDGLRLNGLSVVSLLSACSSLQALRQGKAVHGYAIRGHLLDNHDVFVYNALVSMYSKCVFLSNASRIFQMMPIRNVVSWTSMINGFSENNYLKEALALFEEMVAKNIRPDEVTILGVISISSKLQSFKLGEWIDHYIERNGFRTGSIAMSNALMDMHAKCGNIKKACQNFDGMPEKSLVSWTTIIQGLAMHGLGRLALAQFSQMQNEGFKPDGIVFLNILSACSHAGMVDEGRKCFNSMINDFHMKPWMEHYGCMVDLLCRAGLVSEAFEFVQNMPDKPDTIIWRMLLGACQAQGEASLASQIMNHLHDIGPKNSGDYGLLSNLYAAVAEWDNVKAIRKEMKEKGVVKQDPGSSSIEL</sequence>
<protein>
    <submittedName>
        <fullName evidence="3">Tetratricopeptide repeat-like superfamily protein</fullName>
    </submittedName>
</protein>
<reference evidence="3" key="1">
    <citation type="journal article" date="2019" name="Science">
        <title>Mutation of a bHLH transcription factor allowed almond domestication.</title>
        <authorList>
            <person name="Sanchez-Perez R."/>
            <person name="Pavan S."/>
            <person name="Mazzeo R."/>
            <person name="Moldovan C."/>
            <person name="Aiese Cigliano R."/>
            <person name="Del Cueto J."/>
            <person name="Ricciardi F."/>
            <person name="Lotti C."/>
            <person name="Ricciardi L."/>
            <person name="Dicenta F."/>
            <person name="Lopez-Marques R.L."/>
            <person name="Lindberg Moller B."/>
        </authorList>
    </citation>
    <scope>NUCLEOTIDE SEQUENCE</scope>
</reference>
<evidence type="ECO:0000313" key="3">
    <source>
        <dbReference type="EMBL" id="BBH03922.1"/>
    </source>
</evidence>
<proteinExistence type="predicted"/>
<dbReference type="InterPro" id="IPR011990">
    <property type="entry name" value="TPR-like_helical_dom_sf"/>
</dbReference>
<dbReference type="PANTHER" id="PTHR47926">
    <property type="entry name" value="PENTATRICOPEPTIDE REPEAT-CONTAINING PROTEIN"/>
    <property type="match status" value="1"/>
</dbReference>
<feature type="repeat" description="PPR" evidence="2">
    <location>
        <begin position="181"/>
        <end position="215"/>
    </location>
</feature>
<evidence type="ECO:0000256" key="2">
    <source>
        <dbReference type="PROSITE-ProRule" id="PRU00708"/>
    </source>
</evidence>
<dbReference type="PANTHER" id="PTHR47926:SF412">
    <property type="entry name" value="PENTATRICOPEPTIDE REPEAT-CONTAINING PROTEIN"/>
    <property type="match status" value="1"/>
</dbReference>
<dbReference type="FunFam" id="1.25.40.10:FF:000242">
    <property type="entry name" value="Pentatricopeptide repeat-containing protein"/>
    <property type="match status" value="1"/>
</dbReference>
<dbReference type="GO" id="GO:0003723">
    <property type="term" value="F:RNA binding"/>
    <property type="evidence" value="ECO:0007669"/>
    <property type="project" value="InterPro"/>
</dbReference>
<dbReference type="EMBL" id="AP019301">
    <property type="protein sequence ID" value="BBH03922.1"/>
    <property type="molecule type" value="Genomic_DNA"/>
</dbReference>
<dbReference type="Pfam" id="PF20431">
    <property type="entry name" value="E_motif"/>
    <property type="match status" value="1"/>
</dbReference>
<dbReference type="Pfam" id="PF13041">
    <property type="entry name" value="PPR_2"/>
    <property type="match status" value="2"/>
</dbReference>
<dbReference type="InterPro" id="IPR046960">
    <property type="entry name" value="PPR_At4g14850-like_plant"/>
</dbReference>
<organism evidence="3">
    <name type="scientific">Prunus dulcis</name>
    <name type="common">Almond</name>
    <name type="synonym">Amygdalus dulcis</name>
    <dbReference type="NCBI Taxonomy" id="3755"/>
    <lineage>
        <taxon>Eukaryota</taxon>
        <taxon>Viridiplantae</taxon>
        <taxon>Streptophyta</taxon>
        <taxon>Embryophyta</taxon>
        <taxon>Tracheophyta</taxon>
        <taxon>Spermatophyta</taxon>
        <taxon>Magnoliopsida</taxon>
        <taxon>eudicotyledons</taxon>
        <taxon>Gunneridae</taxon>
        <taxon>Pentapetalae</taxon>
        <taxon>rosids</taxon>
        <taxon>fabids</taxon>
        <taxon>Rosales</taxon>
        <taxon>Rosaceae</taxon>
        <taxon>Amygdaloideae</taxon>
        <taxon>Amygdaleae</taxon>
        <taxon>Prunus</taxon>
    </lineage>
</organism>
<dbReference type="InterPro" id="IPR046848">
    <property type="entry name" value="E_motif"/>
</dbReference>
<feature type="repeat" description="PPR" evidence="2">
    <location>
        <begin position="284"/>
        <end position="318"/>
    </location>
</feature>
<dbReference type="Gene3D" id="1.25.40.10">
    <property type="entry name" value="Tetratricopeptide repeat domain"/>
    <property type="match status" value="4"/>
</dbReference>
<dbReference type="FunFam" id="1.25.40.10:FF:000344">
    <property type="entry name" value="Pentatricopeptide repeat-containing protein"/>
    <property type="match status" value="1"/>
</dbReference>
<keyword evidence="1" id="KW-0677">Repeat</keyword>
<dbReference type="AlphaFoldDB" id="A0A4Y1RI13"/>
<dbReference type="InterPro" id="IPR002885">
    <property type="entry name" value="PPR_rpt"/>
</dbReference>
<dbReference type="FunFam" id="1.25.40.10:FF:000073">
    <property type="entry name" value="Pentatricopeptide repeat-containing protein chloroplastic"/>
    <property type="match status" value="1"/>
</dbReference>
<feature type="repeat" description="PPR" evidence="2">
    <location>
        <begin position="80"/>
        <end position="114"/>
    </location>
</feature>